<dbReference type="Gene3D" id="3.50.50.60">
    <property type="entry name" value="FAD/NAD(P)-binding domain"/>
    <property type="match status" value="2"/>
</dbReference>
<dbReference type="PANTHER" id="PTHR43098:SF3">
    <property type="entry name" value="L-ORNITHINE N(5)-MONOOXYGENASE-RELATED"/>
    <property type="match status" value="1"/>
</dbReference>
<reference evidence="8 9" key="1">
    <citation type="submission" date="2021-07" db="EMBL/GenBank/DDBJ databases">
        <authorList>
            <person name="So Y."/>
        </authorList>
    </citation>
    <scope>NUCLEOTIDE SEQUENCE [LARGE SCALE GENOMIC DNA]</scope>
    <source>
        <strain evidence="8 9">HJA6</strain>
    </source>
</reference>
<dbReference type="EMBL" id="JAHYBZ010000012">
    <property type="protein sequence ID" value="MBW6401480.1"/>
    <property type="molecule type" value="Genomic_DNA"/>
</dbReference>
<dbReference type="Proteomes" id="UP001196565">
    <property type="component" value="Unassembled WGS sequence"/>
</dbReference>
<dbReference type="InterPro" id="IPR050775">
    <property type="entry name" value="FAD-binding_Monooxygenases"/>
</dbReference>
<accession>A0ABS7AJF8</accession>
<keyword evidence="5" id="KW-0521">NADP</keyword>
<keyword evidence="7" id="KW-0503">Monooxygenase</keyword>
<evidence type="ECO:0000256" key="2">
    <source>
        <dbReference type="ARBA" id="ARBA00010139"/>
    </source>
</evidence>
<evidence type="ECO:0000256" key="4">
    <source>
        <dbReference type="ARBA" id="ARBA00022827"/>
    </source>
</evidence>
<comment type="similarity">
    <text evidence="2">Belongs to the FAD-binding monooxygenase family.</text>
</comment>
<evidence type="ECO:0000256" key="7">
    <source>
        <dbReference type="ARBA" id="ARBA00023033"/>
    </source>
</evidence>
<evidence type="ECO:0000313" key="9">
    <source>
        <dbReference type="Proteomes" id="UP001196565"/>
    </source>
</evidence>
<dbReference type="PRINTS" id="PR00411">
    <property type="entry name" value="PNDRDTASEI"/>
</dbReference>
<evidence type="ECO:0000256" key="1">
    <source>
        <dbReference type="ARBA" id="ARBA00001974"/>
    </source>
</evidence>
<evidence type="ECO:0000256" key="6">
    <source>
        <dbReference type="ARBA" id="ARBA00023002"/>
    </source>
</evidence>
<organism evidence="8 9">
    <name type="scientific">Roseomonas alba</name>
    <dbReference type="NCBI Taxonomy" id="2846776"/>
    <lineage>
        <taxon>Bacteria</taxon>
        <taxon>Pseudomonadati</taxon>
        <taxon>Pseudomonadota</taxon>
        <taxon>Alphaproteobacteria</taxon>
        <taxon>Acetobacterales</taxon>
        <taxon>Roseomonadaceae</taxon>
        <taxon>Roseomonas</taxon>
    </lineage>
</organism>
<keyword evidence="4" id="KW-0274">FAD</keyword>
<keyword evidence="3" id="KW-0285">Flavoprotein</keyword>
<proteinExistence type="inferred from homology"/>
<evidence type="ECO:0000256" key="3">
    <source>
        <dbReference type="ARBA" id="ARBA00022630"/>
    </source>
</evidence>
<dbReference type="PANTHER" id="PTHR43098">
    <property type="entry name" value="L-ORNITHINE N(5)-MONOOXYGENASE-RELATED"/>
    <property type="match status" value="1"/>
</dbReference>
<keyword evidence="9" id="KW-1185">Reference proteome</keyword>
<comment type="caution">
    <text evidence="8">The sequence shown here is derived from an EMBL/GenBank/DDBJ whole genome shotgun (WGS) entry which is preliminary data.</text>
</comment>
<dbReference type="InterPro" id="IPR036188">
    <property type="entry name" value="FAD/NAD-bd_sf"/>
</dbReference>
<gene>
    <name evidence="8" type="ORF">KPL78_26755</name>
</gene>
<comment type="cofactor">
    <cofactor evidence="1">
        <name>FAD</name>
        <dbReference type="ChEBI" id="CHEBI:57692"/>
    </cofactor>
</comment>
<dbReference type="RefSeq" id="WP_219766181.1">
    <property type="nucleotide sequence ID" value="NZ_JAHYBZ010000012.1"/>
</dbReference>
<sequence length="542" mass="59713">MPKQATRVDAVIVGAGFAGLYMLHRLRGLGLSAIVLEAGEDVGGTWYWNRYPGARCDVESMQYSYSFDEALQQDWRWSERYATQPEILRYANHVADRFDLRRDIRFDARVSAARYDEAASLWHLMLQDGSSVTARFCIMATGCLSSAKRPEIPGLDDFRGPAYHTGHWPHDPVDFTGLRVGVIGTGSSAIQSIPVIAAQAAQVTVFQRTPNFSVPAHNRPIDEAYERSWKDDYAARRRHARTLRTGIDYPLNPLSALEVSAEDRERQYETSWAAGGTAFMAAFSDLLRDEDANATARDFVHRQIRRIVQDPKTADLLCPTNHPIGTKRICVDTDYYATFNRPNVRLVDLRATPIDRITEHGLRTTTEDFSFDALVLATGFDAMTGALLAIDIAGRGGVTLRDAWADGPVSYLGLMVAGFPNLFTITGPGSPSVLSNMMVSIEQHVDWIADALAAMRARGATSIEAAPDAQDDWVRQVAEVGASTLYPRANSWYMGVNVPGKPQVFMPYVGGVGTYREICDDIAARGYAGFRLTAAPEAAAAE</sequence>
<evidence type="ECO:0000256" key="5">
    <source>
        <dbReference type="ARBA" id="ARBA00022857"/>
    </source>
</evidence>
<name>A0ABS7AJF8_9PROT</name>
<protein>
    <submittedName>
        <fullName evidence="8">NAD(P)/FAD-dependent oxidoreductase</fullName>
    </submittedName>
</protein>
<dbReference type="SUPFAM" id="SSF51905">
    <property type="entry name" value="FAD/NAD(P)-binding domain"/>
    <property type="match status" value="2"/>
</dbReference>
<keyword evidence="6" id="KW-0560">Oxidoreductase</keyword>
<dbReference type="Pfam" id="PF13738">
    <property type="entry name" value="Pyr_redox_3"/>
    <property type="match status" value="1"/>
</dbReference>
<evidence type="ECO:0000313" key="8">
    <source>
        <dbReference type="EMBL" id="MBW6401480.1"/>
    </source>
</evidence>